<comment type="subcellular location">
    <subcellularLocation>
        <location evidence="1">Cell envelope</location>
    </subcellularLocation>
</comment>
<feature type="domain" description="CopC" evidence="7">
    <location>
        <begin position="35"/>
        <end position="128"/>
    </location>
</feature>
<dbReference type="GO" id="GO:0042597">
    <property type="term" value="C:periplasmic space"/>
    <property type="evidence" value="ECO:0007669"/>
    <property type="project" value="InterPro"/>
</dbReference>
<feature type="transmembrane region" description="Helical" evidence="6">
    <location>
        <begin position="185"/>
        <end position="204"/>
    </location>
</feature>
<dbReference type="GO" id="GO:0046688">
    <property type="term" value="P:response to copper ion"/>
    <property type="evidence" value="ECO:0007669"/>
    <property type="project" value="InterPro"/>
</dbReference>
<keyword evidence="6" id="KW-0812">Transmembrane</keyword>
<dbReference type="InterPro" id="IPR014755">
    <property type="entry name" value="Cu-Rt/internalin_Ig-like"/>
</dbReference>
<dbReference type="SUPFAM" id="SSF81296">
    <property type="entry name" value="E set domains"/>
    <property type="match status" value="1"/>
</dbReference>
<keyword evidence="6" id="KW-0472">Membrane</keyword>
<evidence type="ECO:0000256" key="1">
    <source>
        <dbReference type="ARBA" id="ARBA00004196"/>
    </source>
</evidence>
<dbReference type="InterPro" id="IPR007348">
    <property type="entry name" value="CopC_dom"/>
</dbReference>
<sequence length="208" mass="20069">MTALRGRVASVAVAAALVGGAAAPAVVLAPVAGAHSVLVSIDPEDGSELDTPPDEIVLTFNEEINQNFASVAVTAGDDRATRVVGDPSVAGETVTVDVDDLGPGAYTVGYRVTSSDGHVVSGSSVFTVMGGADGAEAGAGSGAEPGSQPTAGGDASPAGGSDAGAGDEADVADETSGEDTGINPAIWVVGGLAILLIGGAFVLLRRGN</sequence>
<organism evidence="8 9">
    <name type="scientific">Dietzia maris</name>
    <dbReference type="NCBI Taxonomy" id="37915"/>
    <lineage>
        <taxon>Bacteria</taxon>
        <taxon>Bacillati</taxon>
        <taxon>Actinomycetota</taxon>
        <taxon>Actinomycetes</taxon>
        <taxon>Mycobacteriales</taxon>
        <taxon>Dietziaceae</taxon>
        <taxon>Dietzia</taxon>
    </lineage>
</organism>
<feature type="region of interest" description="Disordered" evidence="5">
    <location>
        <begin position="136"/>
        <end position="180"/>
    </location>
</feature>
<keyword evidence="2" id="KW-0479">Metal-binding</keyword>
<dbReference type="AlphaFoldDB" id="A0AAE4QVY6"/>
<accession>A0AAE4QVY6</accession>
<evidence type="ECO:0000256" key="4">
    <source>
        <dbReference type="ARBA" id="ARBA00023008"/>
    </source>
</evidence>
<dbReference type="InterPro" id="IPR014756">
    <property type="entry name" value="Ig_E-set"/>
</dbReference>
<dbReference type="Gene3D" id="2.60.40.1220">
    <property type="match status" value="1"/>
</dbReference>
<evidence type="ECO:0000313" key="9">
    <source>
        <dbReference type="Proteomes" id="UP001185873"/>
    </source>
</evidence>
<dbReference type="GO" id="GO:0005886">
    <property type="term" value="C:plasma membrane"/>
    <property type="evidence" value="ECO:0007669"/>
    <property type="project" value="TreeGrafter"/>
</dbReference>
<dbReference type="Proteomes" id="UP001185873">
    <property type="component" value="Unassembled WGS sequence"/>
</dbReference>
<keyword evidence="6" id="KW-1133">Transmembrane helix</keyword>
<evidence type="ECO:0000313" key="8">
    <source>
        <dbReference type="EMBL" id="MDV6299314.1"/>
    </source>
</evidence>
<evidence type="ECO:0000256" key="2">
    <source>
        <dbReference type="ARBA" id="ARBA00022723"/>
    </source>
</evidence>
<proteinExistence type="predicted"/>
<protein>
    <submittedName>
        <fullName evidence="8">Copper resistance protein CopC</fullName>
    </submittedName>
</protein>
<name>A0AAE4QVY6_9ACTN</name>
<feature type="compositionally biased region" description="Low complexity" evidence="5">
    <location>
        <begin position="144"/>
        <end position="164"/>
    </location>
</feature>
<dbReference type="InterPro" id="IPR032694">
    <property type="entry name" value="CopC/D"/>
</dbReference>
<keyword evidence="3" id="KW-0732">Signal</keyword>
<dbReference type="GO" id="GO:0005507">
    <property type="term" value="F:copper ion binding"/>
    <property type="evidence" value="ECO:0007669"/>
    <property type="project" value="InterPro"/>
</dbReference>
<evidence type="ECO:0000256" key="6">
    <source>
        <dbReference type="SAM" id="Phobius"/>
    </source>
</evidence>
<gene>
    <name evidence="8" type="ORF">R3P82_09310</name>
</gene>
<dbReference type="EMBL" id="JAWLKJ010000002">
    <property type="protein sequence ID" value="MDV6299314.1"/>
    <property type="molecule type" value="Genomic_DNA"/>
</dbReference>
<comment type="caution">
    <text evidence="8">The sequence shown here is derived from an EMBL/GenBank/DDBJ whole genome shotgun (WGS) entry which is preliminary data.</text>
</comment>
<reference evidence="8" key="1">
    <citation type="submission" date="2023-10" db="EMBL/GenBank/DDBJ databases">
        <title>Development of a sustainable strategy for remediation of hydrocarbon-contaminated territories based on the waste exchange concept.</title>
        <authorList>
            <person name="Krivoruchko A."/>
        </authorList>
    </citation>
    <scope>NUCLEOTIDE SEQUENCE</scope>
    <source>
        <strain evidence="8">IEGM 1175</strain>
    </source>
</reference>
<evidence type="ECO:0000256" key="3">
    <source>
        <dbReference type="ARBA" id="ARBA00022729"/>
    </source>
</evidence>
<dbReference type="GO" id="GO:0030313">
    <property type="term" value="C:cell envelope"/>
    <property type="evidence" value="ECO:0007669"/>
    <property type="project" value="UniProtKB-SubCell"/>
</dbReference>
<dbReference type="RefSeq" id="WP_317469885.1">
    <property type="nucleotide sequence ID" value="NZ_JAWLKJ010000002.1"/>
</dbReference>
<evidence type="ECO:0000259" key="7">
    <source>
        <dbReference type="Pfam" id="PF04234"/>
    </source>
</evidence>
<dbReference type="PANTHER" id="PTHR34820:SF4">
    <property type="entry name" value="INNER MEMBRANE PROTEIN YEBZ"/>
    <property type="match status" value="1"/>
</dbReference>
<evidence type="ECO:0000256" key="5">
    <source>
        <dbReference type="SAM" id="MobiDB-lite"/>
    </source>
</evidence>
<dbReference type="GO" id="GO:0006825">
    <property type="term" value="P:copper ion transport"/>
    <property type="evidence" value="ECO:0007669"/>
    <property type="project" value="InterPro"/>
</dbReference>
<feature type="compositionally biased region" description="Acidic residues" evidence="5">
    <location>
        <begin position="165"/>
        <end position="177"/>
    </location>
</feature>
<dbReference type="Pfam" id="PF04234">
    <property type="entry name" value="CopC"/>
    <property type="match status" value="1"/>
</dbReference>
<keyword evidence="4" id="KW-0186">Copper</keyword>
<dbReference type="PANTHER" id="PTHR34820">
    <property type="entry name" value="INNER MEMBRANE PROTEIN YEBZ"/>
    <property type="match status" value="1"/>
</dbReference>